<accession>A0AAV7J9I9</accession>
<protein>
    <submittedName>
        <fullName evidence="1">Uncharacterized protein</fullName>
    </submittedName>
</protein>
<dbReference type="AlphaFoldDB" id="A0AAV7J9I9"/>
<evidence type="ECO:0000313" key="1">
    <source>
        <dbReference type="EMBL" id="KAH0568693.1"/>
    </source>
</evidence>
<gene>
    <name evidence="1" type="ORF">KQX54_021383</name>
</gene>
<dbReference type="Proteomes" id="UP000826195">
    <property type="component" value="Unassembled WGS sequence"/>
</dbReference>
<dbReference type="EMBL" id="JAHXZJ010000001">
    <property type="protein sequence ID" value="KAH0568693.1"/>
    <property type="molecule type" value="Genomic_DNA"/>
</dbReference>
<evidence type="ECO:0000313" key="2">
    <source>
        <dbReference type="Proteomes" id="UP000826195"/>
    </source>
</evidence>
<keyword evidence="2" id="KW-1185">Reference proteome</keyword>
<comment type="caution">
    <text evidence="1">The sequence shown here is derived from an EMBL/GenBank/DDBJ whole genome shotgun (WGS) entry which is preliminary data.</text>
</comment>
<organism evidence="1 2">
    <name type="scientific">Cotesia glomerata</name>
    <name type="common">Lepidopteran parasitic wasp</name>
    <name type="synonym">Apanteles glomeratus</name>
    <dbReference type="NCBI Taxonomy" id="32391"/>
    <lineage>
        <taxon>Eukaryota</taxon>
        <taxon>Metazoa</taxon>
        <taxon>Ecdysozoa</taxon>
        <taxon>Arthropoda</taxon>
        <taxon>Hexapoda</taxon>
        <taxon>Insecta</taxon>
        <taxon>Pterygota</taxon>
        <taxon>Neoptera</taxon>
        <taxon>Endopterygota</taxon>
        <taxon>Hymenoptera</taxon>
        <taxon>Apocrita</taxon>
        <taxon>Ichneumonoidea</taxon>
        <taxon>Braconidae</taxon>
        <taxon>Microgastrinae</taxon>
        <taxon>Cotesia</taxon>
    </lineage>
</organism>
<proteinExistence type="predicted"/>
<name>A0AAV7J9I9_COTGL</name>
<reference evidence="1 2" key="1">
    <citation type="journal article" date="2021" name="J. Hered.">
        <title>A chromosome-level genome assembly of the parasitoid wasp, Cotesia glomerata (Hymenoptera: Braconidae).</title>
        <authorList>
            <person name="Pinto B.J."/>
            <person name="Weis J.J."/>
            <person name="Gamble T."/>
            <person name="Ode P.J."/>
            <person name="Paul R."/>
            <person name="Zaspel J.M."/>
        </authorList>
    </citation>
    <scope>NUCLEOTIDE SEQUENCE [LARGE SCALE GENOMIC DNA]</scope>
    <source>
        <strain evidence="1">CgM1</strain>
    </source>
</reference>
<sequence length="200" mass="22836">MTCCGNDHQHVRKRRFDSAATMRGNNIPWSTTILSLSLSQLESTEIYENQYIAQCNNDRLIGRVSNNCRPMSNIYPAFLAELTSILIPHMAGWRELNTRIDDDSKIFMGCGQELCGKKAKLHWVRCITIFLFICMQRVEDTRDLSRTHGQRILPAKSQPGFQELSYRFRAGFRKDEGGTVGGDEGEDLRLGQALFLRCNL</sequence>